<reference evidence="1" key="1">
    <citation type="submission" date="2021-09" db="EMBL/GenBank/DDBJ databases">
        <authorList>
            <consortium name="AG Swart"/>
            <person name="Singh M."/>
            <person name="Singh A."/>
            <person name="Seah K."/>
            <person name="Emmerich C."/>
        </authorList>
    </citation>
    <scope>NUCLEOTIDE SEQUENCE</scope>
    <source>
        <strain evidence="1">ATCC30299</strain>
    </source>
</reference>
<dbReference type="PANTHER" id="PTHR15460:SF3">
    <property type="entry name" value="PEROXISOMAL MEMBRANE PROTEIN 4"/>
    <property type="match status" value="1"/>
</dbReference>
<name>A0AAU9JC00_9CILI</name>
<gene>
    <name evidence="1" type="ORF">BSTOLATCC_MIC34804</name>
</gene>
<dbReference type="GO" id="GO:0005778">
    <property type="term" value="C:peroxisomal membrane"/>
    <property type="evidence" value="ECO:0007669"/>
    <property type="project" value="TreeGrafter"/>
</dbReference>
<dbReference type="AlphaFoldDB" id="A0AAU9JC00"/>
<proteinExistence type="predicted"/>
<evidence type="ECO:0000313" key="1">
    <source>
        <dbReference type="EMBL" id="CAG9323768.1"/>
    </source>
</evidence>
<dbReference type="Proteomes" id="UP001162131">
    <property type="component" value="Unassembled WGS sequence"/>
</dbReference>
<organism evidence="1 2">
    <name type="scientific">Blepharisma stoltei</name>
    <dbReference type="NCBI Taxonomy" id="1481888"/>
    <lineage>
        <taxon>Eukaryota</taxon>
        <taxon>Sar</taxon>
        <taxon>Alveolata</taxon>
        <taxon>Ciliophora</taxon>
        <taxon>Postciliodesmatophora</taxon>
        <taxon>Heterotrichea</taxon>
        <taxon>Heterotrichida</taxon>
        <taxon>Blepharismidae</taxon>
        <taxon>Blepharisma</taxon>
    </lineage>
</organism>
<keyword evidence="2" id="KW-1185">Reference proteome</keyword>
<evidence type="ECO:0000313" key="2">
    <source>
        <dbReference type="Proteomes" id="UP001162131"/>
    </source>
</evidence>
<dbReference type="InterPro" id="IPR019531">
    <property type="entry name" value="Pmp4"/>
</dbReference>
<dbReference type="EMBL" id="CAJZBQ010000035">
    <property type="protein sequence ID" value="CAG9323768.1"/>
    <property type="molecule type" value="Genomic_DNA"/>
</dbReference>
<accession>A0AAU9JC00</accession>
<protein>
    <recommendedName>
        <fullName evidence="3">Peroxisomal membrane protein 4</fullName>
    </recommendedName>
</protein>
<dbReference type="Pfam" id="PF02466">
    <property type="entry name" value="Tim17"/>
    <property type="match status" value="1"/>
</dbReference>
<sequence>MNSPCLHENCGKSAVKGLASGLGYGAKVRFTHSIVISALFGKGNLKKRVLQIIKNTTEHSKNLGVYVFIYKSLLCFITKIRGKAAPGNSAMSGLISSYFIFSKETPVNSQITLYLFSRILTGSTKLLYARKIIPAMPWLEKWSFALLTIFCWASVMYLFEKDKTCLQSSLASSMDFLYVDSEKWKGVVDFIPFGESLQTYFGKLGLIKF</sequence>
<evidence type="ECO:0008006" key="3">
    <source>
        <dbReference type="Google" id="ProtNLM"/>
    </source>
</evidence>
<comment type="caution">
    <text evidence="1">The sequence shown here is derived from an EMBL/GenBank/DDBJ whole genome shotgun (WGS) entry which is preliminary data.</text>
</comment>
<dbReference type="PANTHER" id="PTHR15460">
    <property type="entry name" value="PEROXISOMAL MEMBRANE PROTEIN 4"/>
    <property type="match status" value="1"/>
</dbReference>